<keyword evidence="3" id="KW-1185">Reference proteome</keyword>
<name>A0AAW8DKY7_9MICC</name>
<evidence type="ECO:0000313" key="4">
    <source>
        <dbReference type="Proteomes" id="UP001242995"/>
    </source>
</evidence>
<gene>
    <name evidence="1" type="ORF">J2S90_004091</name>
    <name evidence="2" type="ORF">J2S93_004845</name>
</gene>
<organism evidence="1 4">
    <name type="scientific">Arthrobacter bambusae</name>
    <dbReference type="NCBI Taxonomy" id="1338426"/>
    <lineage>
        <taxon>Bacteria</taxon>
        <taxon>Bacillati</taxon>
        <taxon>Actinomycetota</taxon>
        <taxon>Actinomycetes</taxon>
        <taxon>Micrococcales</taxon>
        <taxon>Micrococcaceae</taxon>
        <taxon>Arthrobacter</taxon>
    </lineage>
</organism>
<dbReference type="EMBL" id="JAUSRG010000017">
    <property type="protein sequence ID" value="MDP9907101.1"/>
    <property type="molecule type" value="Genomic_DNA"/>
</dbReference>
<evidence type="ECO:0000313" key="2">
    <source>
        <dbReference type="EMBL" id="MDQ0183383.1"/>
    </source>
</evidence>
<dbReference type="Proteomes" id="UP001242995">
    <property type="component" value="Unassembled WGS sequence"/>
</dbReference>
<dbReference type="Proteomes" id="UP001230951">
    <property type="component" value="Unassembled WGS sequence"/>
</dbReference>
<protein>
    <submittedName>
        <fullName evidence="1">Uncharacterized protein</fullName>
    </submittedName>
</protein>
<dbReference type="EMBL" id="JAUSTF010000024">
    <property type="protein sequence ID" value="MDQ0183383.1"/>
    <property type="molecule type" value="Genomic_DNA"/>
</dbReference>
<sequence length="100" mass="9776">MVPTKATDAGEEFLSKLLDSTAALGIKGISCCGNPGTREPTAAEAPEAAVDAVACAGLAEAVAAPDDVGAAPWDAVPAGDDPQAEMVNATPVANKAKLTG</sequence>
<dbReference type="AlphaFoldDB" id="A0AAW8DKY7"/>
<comment type="caution">
    <text evidence="1">The sequence shown here is derived from an EMBL/GenBank/DDBJ whole genome shotgun (WGS) entry which is preliminary data.</text>
</comment>
<evidence type="ECO:0000313" key="1">
    <source>
        <dbReference type="EMBL" id="MDP9907101.1"/>
    </source>
</evidence>
<evidence type="ECO:0000313" key="3">
    <source>
        <dbReference type="Proteomes" id="UP001230951"/>
    </source>
</evidence>
<dbReference type="RefSeq" id="WP_306963698.1">
    <property type="nucleotide sequence ID" value="NZ_JAUSRG010000017.1"/>
</dbReference>
<accession>A0AAW8DKY7</accession>
<reference evidence="1 3" key="1">
    <citation type="submission" date="2023-07" db="EMBL/GenBank/DDBJ databases">
        <title>Sorghum-associated microbial communities from plants grown in Nebraska, USA.</title>
        <authorList>
            <person name="Schachtman D."/>
        </authorList>
    </citation>
    <scope>NUCLEOTIDE SEQUENCE</scope>
    <source>
        <strain evidence="1">DS1006</strain>
        <strain evidence="2 3">DS1016</strain>
    </source>
</reference>
<proteinExistence type="predicted"/>